<dbReference type="Proteomes" id="UP000240739">
    <property type="component" value="Unassembled WGS sequence"/>
</dbReference>
<dbReference type="AlphaFoldDB" id="A0A2T4ULS7"/>
<evidence type="ECO:0000313" key="2">
    <source>
        <dbReference type="Proteomes" id="UP000240739"/>
    </source>
</evidence>
<accession>A0A2T4ULS7</accession>
<gene>
    <name evidence="1" type="ORF">C7Y72_11230</name>
</gene>
<dbReference type="EMBL" id="PYYB01000001">
    <property type="protein sequence ID" value="PTL60171.1"/>
    <property type="molecule type" value="Genomic_DNA"/>
</dbReference>
<sequence>MTVAEAVEAVKDNAYVQRVATDDELRDNARVAFEAARDAYDRVSKAKKGKVTKTLTGDKQLHHSLQEAAAALKDVGSALKEPAPVQKGKAKVAKAKKQGGGGRKLVVLLVGAGLALALSSDLRDKVLDLLFGAEEEFDYTSSTAPSTPAPSPAAA</sequence>
<comment type="caution">
    <text evidence="1">The sequence shown here is derived from an EMBL/GenBank/DDBJ whole genome shotgun (WGS) entry which is preliminary data.</text>
</comment>
<protein>
    <submittedName>
        <fullName evidence="1">Uncharacterized protein</fullName>
    </submittedName>
</protein>
<organism evidence="1 2">
    <name type="scientific">Paraconexibacter algicola</name>
    <dbReference type="NCBI Taxonomy" id="2133960"/>
    <lineage>
        <taxon>Bacteria</taxon>
        <taxon>Bacillati</taxon>
        <taxon>Actinomycetota</taxon>
        <taxon>Thermoleophilia</taxon>
        <taxon>Solirubrobacterales</taxon>
        <taxon>Paraconexibacteraceae</taxon>
        <taxon>Paraconexibacter</taxon>
    </lineage>
</organism>
<name>A0A2T4ULS7_9ACTN</name>
<evidence type="ECO:0000313" key="1">
    <source>
        <dbReference type="EMBL" id="PTL60171.1"/>
    </source>
</evidence>
<keyword evidence="2" id="KW-1185">Reference proteome</keyword>
<reference evidence="1 2" key="1">
    <citation type="submission" date="2018-03" db="EMBL/GenBank/DDBJ databases">
        <title>Aquarubrobacter algicola gen. nov., sp. nov., a novel actinobacterium isolated from shallow eutrophic lake during the end of cyanobacterial harmful algal blooms.</title>
        <authorList>
            <person name="Chun S.J."/>
        </authorList>
    </citation>
    <scope>NUCLEOTIDE SEQUENCE [LARGE SCALE GENOMIC DNA]</scope>
    <source>
        <strain evidence="1 2">Seoho-28</strain>
    </source>
</reference>
<proteinExistence type="predicted"/>